<evidence type="ECO:0000313" key="1">
    <source>
        <dbReference type="WBParaSite" id="ECPE_0000011901-mRNA-1"/>
    </source>
</evidence>
<dbReference type="AlphaFoldDB" id="A0A182ZZI5"/>
<sequence length="160" mass="18668">LRPRICLGKYRSIATQAPSHQALQRLHQEASYNRAVHELAYQYAERKQLAAWYSDLINDLSEIQTDEKIAPLLKQLIPYAQLSASQFTVTQFLRVLRTLTVWELCSPMMASAVEFVRGRILDMTLEEHVEWLKKFDFSFISPFAELVSRKNTDLRKEDHV</sequence>
<organism evidence="1">
    <name type="scientific">Echinostoma caproni</name>
    <dbReference type="NCBI Taxonomy" id="27848"/>
    <lineage>
        <taxon>Eukaryota</taxon>
        <taxon>Metazoa</taxon>
        <taxon>Spiralia</taxon>
        <taxon>Lophotrochozoa</taxon>
        <taxon>Platyhelminthes</taxon>
        <taxon>Trematoda</taxon>
        <taxon>Digenea</taxon>
        <taxon>Plagiorchiida</taxon>
        <taxon>Echinostomata</taxon>
        <taxon>Echinostomatoidea</taxon>
        <taxon>Echinostomatidae</taxon>
        <taxon>Echinostoma</taxon>
    </lineage>
</organism>
<proteinExistence type="predicted"/>
<dbReference type="PANTHER" id="PTHR34754:SF1">
    <property type="entry name" value="COILED-COIL DOMAIN-CONTAINING PROTEIN 60"/>
    <property type="match status" value="1"/>
</dbReference>
<protein>
    <submittedName>
        <fullName evidence="1">F-box domain-containing protein</fullName>
    </submittedName>
</protein>
<dbReference type="Pfam" id="PF15769">
    <property type="entry name" value="DUF4698"/>
    <property type="match status" value="1"/>
</dbReference>
<accession>A0A182ZZI5</accession>
<dbReference type="PANTHER" id="PTHR34754">
    <property type="entry name" value="COILED-COIL DOMAIN-CONTAINING PROTEIN 60"/>
    <property type="match status" value="1"/>
</dbReference>
<dbReference type="WBParaSite" id="ECPE_0000011901-mRNA-1">
    <property type="protein sequence ID" value="ECPE_0000011901-mRNA-1"/>
    <property type="gene ID" value="ECPE_0000011901"/>
</dbReference>
<name>A0A182ZZI5_9TREM</name>
<dbReference type="InterPro" id="IPR031526">
    <property type="entry name" value="DUF4698"/>
</dbReference>
<reference evidence="1" key="1">
    <citation type="submission" date="2016-06" db="UniProtKB">
        <authorList>
            <consortium name="WormBaseParasite"/>
        </authorList>
    </citation>
    <scope>IDENTIFICATION</scope>
</reference>